<proteinExistence type="predicted"/>
<dbReference type="EMBL" id="PUHP01001924">
    <property type="protein sequence ID" value="TQN64939.1"/>
    <property type="molecule type" value="Genomic_DNA"/>
</dbReference>
<dbReference type="OrthoDB" id="10422632at2759"/>
<protein>
    <submittedName>
        <fullName evidence="2">Uncharacterized protein</fullName>
    </submittedName>
</protein>
<sequence>MRNHRRNRHPQLSSPTDNPFPPPHNRLPLGPTSTPSSPLITARPRRAYRVPPFSAFDHPPLAHRSRPLNLDNAHLVFRSPGLHHREPWLQARPPVYHQLAPSRPQGPGSDRGAHPRTFPSTEHDDARSGSASPGPSTTGAASWRTSPSTPPPKSPAVSSRFHSYDPTTPPPYHRFRHRDTTAYALGPPSPSVSSSSSEEITDDAPTRPPLTVSRRRRRSAPSPSPHPYTFTPVPIFLDRRARYSGRSAGAGSVGPDDPYLAVGTLRHPQCRCRE</sequence>
<keyword evidence="3" id="KW-1185">Reference proteome</keyword>
<name>A0A5Q4BEE5_9PEZI</name>
<evidence type="ECO:0000313" key="3">
    <source>
        <dbReference type="Proteomes" id="UP000326340"/>
    </source>
</evidence>
<feature type="compositionally biased region" description="Low complexity" evidence="1">
    <location>
        <begin position="128"/>
        <end position="142"/>
    </location>
</feature>
<dbReference type="Proteomes" id="UP000326340">
    <property type="component" value="Unassembled WGS sequence"/>
</dbReference>
<dbReference type="AlphaFoldDB" id="A0A5Q4BEE5"/>
<feature type="region of interest" description="Disordered" evidence="1">
    <location>
        <begin position="1"/>
        <end position="46"/>
    </location>
</feature>
<feature type="compositionally biased region" description="Low complexity" evidence="1">
    <location>
        <begin position="27"/>
        <end position="41"/>
    </location>
</feature>
<evidence type="ECO:0000313" key="2">
    <source>
        <dbReference type="EMBL" id="TQN64939.1"/>
    </source>
</evidence>
<gene>
    <name evidence="2" type="ORF">CSHISOI_10484</name>
</gene>
<feature type="region of interest" description="Disordered" evidence="1">
    <location>
        <begin position="97"/>
        <end position="232"/>
    </location>
</feature>
<accession>A0A5Q4BEE5</accession>
<reference evidence="2 3" key="1">
    <citation type="journal article" date="2019" name="Sci. Rep.">
        <title>Colletotrichum shisoi sp. nov., an anthracnose pathogen of Perilla frutescens in Japan: molecular phylogenetic, morphological and genomic evidence.</title>
        <authorList>
            <person name="Gan P."/>
            <person name="Tsushima A."/>
            <person name="Hiroyama R."/>
            <person name="Narusaka M."/>
            <person name="Takano Y."/>
            <person name="Narusaka Y."/>
            <person name="Kawaradani M."/>
            <person name="Damm U."/>
            <person name="Shirasu K."/>
        </authorList>
    </citation>
    <scope>NUCLEOTIDE SEQUENCE [LARGE SCALE GENOMIC DNA]</scope>
    <source>
        <strain evidence="2 3">PG-2018a</strain>
    </source>
</reference>
<organism evidence="2 3">
    <name type="scientific">Colletotrichum shisoi</name>
    <dbReference type="NCBI Taxonomy" id="2078593"/>
    <lineage>
        <taxon>Eukaryota</taxon>
        <taxon>Fungi</taxon>
        <taxon>Dikarya</taxon>
        <taxon>Ascomycota</taxon>
        <taxon>Pezizomycotina</taxon>
        <taxon>Sordariomycetes</taxon>
        <taxon>Hypocreomycetidae</taxon>
        <taxon>Glomerellales</taxon>
        <taxon>Glomerellaceae</taxon>
        <taxon>Colletotrichum</taxon>
        <taxon>Colletotrichum destructivum species complex</taxon>
    </lineage>
</organism>
<evidence type="ECO:0000256" key="1">
    <source>
        <dbReference type="SAM" id="MobiDB-lite"/>
    </source>
</evidence>
<comment type="caution">
    <text evidence="2">The sequence shown here is derived from an EMBL/GenBank/DDBJ whole genome shotgun (WGS) entry which is preliminary data.</text>
</comment>